<feature type="domain" description="HNH nuclease" evidence="1">
    <location>
        <begin position="32"/>
        <end position="77"/>
    </location>
</feature>
<evidence type="ECO:0000313" key="2">
    <source>
        <dbReference type="EMBL" id="KKL92380.1"/>
    </source>
</evidence>
<dbReference type="Gene3D" id="3.90.75.20">
    <property type="match status" value="1"/>
</dbReference>
<evidence type="ECO:0000259" key="1">
    <source>
        <dbReference type="Pfam" id="PF13392"/>
    </source>
</evidence>
<dbReference type="EMBL" id="LAZR01019483">
    <property type="protein sequence ID" value="KKL92380.1"/>
    <property type="molecule type" value="Genomic_DNA"/>
</dbReference>
<dbReference type="Pfam" id="PF13392">
    <property type="entry name" value="HNH_3"/>
    <property type="match status" value="1"/>
</dbReference>
<protein>
    <recommendedName>
        <fullName evidence="1">HNH nuclease domain-containing protein</fullName>
    </recommendedName>
</protein>
<sequence length="141" mass="16813">MYYYLTMKNGPYELVIAPDNYPGKRYRGRYCYEHHLVYWQNTGIVPNETECIHHINDSRRDNRLDNLELVSKGDHNRIHHPKAQTTILECTHCHRKFERLARDVRRKRKIGQTIFYCNRRCMGVVQGRINGKKPKKRSGVA</sequence>
<name>A0A0F9IF10_9ZZZZ</name>
<gene>
    <name evidence="2" type="ORF">LCGC14_1885290</name>
</gene>
<organism evidence="2">
    <name type="scientific">marine sediment metagenome</name>
    <dbReference type="NCBI Taxonomy" id="412755"/>
    <lineage>
        <taxon>unclassified sequences</taxon>
        <taxon>metagenomes</taxon>
        <taxon>ecological metagenomes</taxon>
    </lineage>
</organism>
<reference evidence="2" key="1">
    <citation type="journal article" date="2015" name="Nature">
        <title>Complex archaea that bridge the gap between prokaryotes and eukaryotes.</title>
        <authorList>
            <person name="Spang A."/>
            <person name="Saw J.H."/>
            <person name="Jorgensen S.L."/>
            <person name="Zaremba-Niedzwiedzka K."/>
            <person name="Martijn J."/>
            <person name="Lind A.E."/>
            <person name="van Eijk R."/>
            <person name="Schleper C."/>
            <person name="Guy L."/>
            <person name="Ettema T.J."/>
        </authorList>
    </citation>
    <scope>NUCLEOTIDE SEQUENCE</scope>
</reference>
<dbReference type="SUPFAM" id="SSF54060">
    <property type="entry name" value="His-Me finger endonucleases"/>
    <property type="match status" value="1"/>
</dbReference>
<dbReference type="InterPro" id="IPR003615">
    <property type="entry name" value="HNH_nuc"/>
</dbReference>
<comment type="caution">
    <text evidence="2">The sequence shown here is derived from an EMBL/GenBank/DDBJ whole genome shotgun (WGS) entry which is preliminary data.</text>
</comment>
<dbReference type="InterPro" id="IPR044925">
    <property type="entry name" value="His-Me_finger_sf"/>
</dbReference>
<accession>A0A0F9IF10</accession>
<proteinExistence type="predicted"/>
<dbReference type="AlphaFoldDB" id="A0A0F9IF10"/>